<keyword evidence="8 11" id="KW-1133">Transmembrane helix</keyword>
<evidence type="ECO:0000313" key="13">
    <source>
        <dbReference type="EMBL" id="ODN41945.1"/>
    </source>
</evidence>
<keyword evidence="4" id="KW-0813">Transport</keyword>
<evidence type="ECO:0000256" key="3">
    <source>
        <dbReference type="ARBA" id="ARBA00014962"/>
    </source>
</evidence>
<comment type="caution">
    <text evidence="13">The sequence shown here is derived from an EMBL/GenBank/DDBJ whole genome shotgun (WGS) entry which is preliminary data.</text>
</comment>
<gene>
    <name evidence="13" type="ORF">BGC07_01925</name>
</gene>
<dbReference type="Pfam" id="PF02699">
    <property type="entry name" value="YajC"/>
    <property type="match status" value="1"/>
</dbReference>
<dbReference type="Proteomes" id="UP000094329">
    <property type="component" value="Unassembled WGS sequence"/>
</dbReference>
<feature type="chain" id="PRO_5046600822" description="Sec translocon accessory complex subunit YajC" evidence="12">
    <location>
        <begin position="20"/>
        <end position="120"/>
    </location>
</feature>
<organism evidence="13 14">
    <name type="scientific">Piscirickettsia litoralis</name>
    <dbReference type="NCBI Taxonomy" id="1891921"/>
    <lineage>
        <taxon>Bacteria</taxon>
        <taxon>Pseudomonadati</taxon>
        <taxon>Pseudomonadota</taxon>
        <taxon>Gammaproteobacteria</taxon>
        <taxon>Thiotrichales</taxon>
        <taxon>Piscirickettsiaceae</taxon>
        <taxon>Piscirickettsia</taxon>
    </lineage>
</organism>
<keyword evidence="14" id="KW-1185">Reference proteome</keyword>
<keyword evidence="12" id="KW-0732">Signal</keyword>
<keyword evidence="5" id="KW-1003">Cell membrane</keyword>
<dbReference type="EMBL" id="MDTU01000001">
    <property type="protein sequence ID" value="ODN41945.1"/>
    <property type="molecule type" value="Genomic_DNA"/>
</dbReference>
<dbReference type="SMART" id="SM01323">
    <property type="entry name" value="YajC"/>
    <property type="match status" value="1"/>
</dbReference>
<evidence type="ECO:0000256" key="7">
    <source>
        <dbReference type="ARBA" id="ARBA00022927"/>
    </source>
</evidence>
<evidence type="ECO:0000256" key="8">
    <source>
        <dbReference type="ARBA" id="ARBA00022989"/>
    </source>
</evidence>
<name>A0ABX3A3L4_9GAMM</name>
<feature type="transmembrane region" description="Helical" evidence="11">
    <location>
        <begin position="29"/>
        <end position="51"/>
    </location>
</feature>
<evidence type="ECO:0000256" key="10">
    <source>
        <dbReference type="ARBA" id="ARBA00023136"/>
    </source>
</evidence>
<evidence type="ECO:0000256" key="4">
    <source>
        <dbReference type="ARBA" id="ARBA00022448"/>
    </source>
</evidence>
<sequence>MQKLFAILGLLAVSSASFAADAPTSGGGFLQSGGGSLAFLAVFILIFYFLLIRPQSKRAKEHRKLLSELTKGDEVATSGGVLGKVSKVEESIVTIEIANGIEIKVQKSAVSAVLPKGTIK</sequence>
<keyword evidence="6 11" id="KW-0812">Transmembrane</keyword>
<dbReference type="RefSeq" id="WP_069311746.1">
    <property type="nucleotide sequence ID" value="NZ_MDTU01000001.1"/>
</dbReference>
<dbReference type="PANTHER" id="PTHR33909:SF1">
    <property type="entry name" value="SEC TRANSLOCON ACCESSORY COMPLEX SUBUNIT YAJC"/>
    <property type="match status" value="1"/>
</dbReference>
<evidence type="ECO:0000256" key="1">
    <source>
        <dbReference type="ARBA" id="ARBA00004162"/>
    </source>
</evidence>
<keyword evidence="7" id="KW-0653">Protein transport</keyword>
<evidence type="ECO:0000256" key="5">
    <source>
        <dbReference type="ARBA" id="ARBA00022475"/>
    </source>
</evidence>
<keyword evidence="9" id="KW-0811">Translocation</keyword>
<proteinExistence type="inferred from homology"/>
<evidence type="ECO:0000313" key="14">
    <source>
        <dbReference type="Proteomes" id="UP000094329"/>
    </source>
</evidence>
<feature type="signal peptide" evidence="12">
    <location>
        <begin position="1"/>
        <end position="19"/>
    </location>
</feature>
<dbReference type="NCBIfam" id="TIGR00739">
    <property type="entry name" value="yajC"/>
    <property type="match status" value="1"/>
</dbReference>
<accession>A0ABX3A3L4</accession>
<dbReference type="PANTHER" id="PTHR33909">
    <property type="entry name" value="SEC TRANSLOCON ACCESSORY COMPLEX SUBUNIT YAJC"/>
    <property type="match status" value="1"/>
</dbReference>
<evidence type="ECO:0000256" key="9">
    <source>
        <dbReference type="ARBA" id="ARBA00023010"/>
    </source>
</evidence>
<evidence type="ECO:0000256" key="6">
    <source>
        <dbReference type="ARBA" id="ARBA00022692"/>
    </source>
</evidence>
<evidence type="ECO:0000256" key="2">
    <source>
        <dbReference type="ARBA" id="ARBA00006742"/>
    </source>
</evidence>
<keyword evidence="10 11" id="KW-0472">Membrane</keyword>
<comment type="subcellular location">
    <subcellularLocation>
        <location evidence="1">Cell membrane</location>
        <topology evidence="1">Single-pass membrane protein</topology>
    </subcellularLocation>
</comment>
<reference evidence="13 14" key="1">
    <citation type="submission" date="2016-08" db="EMBL/GenBank/DDBJ databases">
        <title>Draft genome sequence of Candidatus Piscirickettsia litoralis, from seawater.</title>
        <authorList>
            <person name="Wan X."/>
            <person name="Lee A.J."/>
            <person name="Hou S."/>
            <person name="Donachie S.P."/>
        </authorList>
    </citation>
    <scope>NUCLEOTIDE SEQUENCE [LARGE SCALE GENOMIC DNA]</scope>
    <source>
        <strain evidence="13 14">Y2</strain>
    </source>
</reference>
<protein>
    <recommendedName>
        <fullName evidence="3">Sec translocon accessory complex subunit YajC</fullName>
    </recommendedName>
</protein>
<evidence type="ECO:0000256" key="12">
    <source>
        <dbReference type="SAM" id="SignalP"/>
    </source>
</evidence>
<comment type="similarity">
    <text evidence="2">Belongs to the YajC family.</text>
</comment>
<dbReference type="PRINTS" id="PR01853">
    <property type="entry name" value="YAJCTRNLCASE"/>
</dbReference>
<evidence type="ECO:0000256" key="11">
    <source>
        <dbReference type="SAM" id="Phobius"/>
    </source>
</evidence>
<dbReference type="InterPro" id="IPR003849">
    <property type="entry name" value="Preprotein_translocase_YajC"/>
</dbReference>